<dbReference type="PIRSF" id="PIRSF004846">
    <property type="entry name" value="ModA"/>
    <property type="match status" value="1"/>
</dbReference>
<evidence type="ECO:0000313" key="6">
    <source>
        <dbReference type="EMBL" id="OIJ11028.1"/>
    </source>
</evidence>
<reference evidence="6 8" key="1">
    <citation type="submission" date="2016-10" db="EMBL/GenBank/DDBJ databases">
        <title>Draft genome sequences of four alkaliphilic bacteria belonging to the Anaerobacillus genus.</title>
        <authorList>
            <person name="Bassil N.M."/>
            <person name="Lloyd J.R."/>
        </authorList>
    </citation>
    <scope>NUCLEOTIDE SEQUENCE [LARGE SCALE GENOMIC DNA]</scope>
    <source>
        <strain evidence="6 8">NB2006</strain>
    </source>
</reference>
<feature type="binding site" evidence="5">
    <location>
        <position position="175"/>
    </location>
    <ligand>
        <name>molybdate</name>
        <dbReference type="ChEBI" id="CHEBI:36264"/>
    </ligand>
</feature>
<dbReference type="GO" id="GO:1901359">
    <property type="term" value="F:tungstate binding"/>
    <property type="evidence" value="ECO:0007669"/>
    <property type="project" value="UniProtKB-ARBA"/>
</dbReference>
<dbReference type="PANTHER" id="PTHR30632">
    <property type="entry name" value="MOLYBDATE-BINDING PERIPLASMIC PROTEIN"/>
    <property type="match status" value="1"/>
</dbReference>
<reference evidence="7 8" key="2">
    <citation type="journal article" date="2017" name="Genome Announc.">
        <title>Draft Genome Sequences of Four Alkaliphilic Bacteria Belonging to the Anaerobacillus Genus.</title>
        <authorList>
            <person name="Bassil N.M."/>
            <person name="Lloyd J.R."/>
        </authorList>
    </citation>
    <scope>NUCLEOTIDE SEQUENCE [LARGE SCALE GENOMIC DNA]</scope>
    <source>
        <strain evidence="7 8">NB2006</strain>
    </source>
</reference>
<dbReference type="CDD" id="cd13539">
    <property type="entry name" value="PBP2_AvModA"/>
    <property type="match status" value="1"/>
</dbReference>
<protein>
    <submittedName>
        <fullName evidence="6">Molybdate ABC transporter substrate-binding protein</fullName>
    </submittedName>
</protein>
<dbReference type="PROSITE" id="PS51257">
    <property type="entry name" value="PROKAR_LIPOPROTEIN"/>
    <property type="match status" value="1"/>
</dbReference>
<evidence type="ECO:0000256" key="5">
    <source>
        <dbReference type="PIRSR" id="PIRSR004846-1"/>
    </source>
</evidence>
<keyword evidence="8" id="KW-1185">Reference proteome</keyword>
<reference evidence="7 8" key="3">
    <citation type="journal article" date="2019" name="Int. J. Syst. Evol. Microbiol.">
        <title>Anaerobacillus isosaccharinicus sp. nov., an alkaliphilic bacterium which degrades isosaccharinic acid.</title>
        <authorList>
            <person name="Bassil N.M."/>
            <person name="Lloyd J.R."/>
        </authorList>
    </citation>
    <scope>NUCLEOTIDE SEQUENCE [LARGE SCALE GENOMIC DNA]</scope>
    <source>
        <strain evidence="7 8">NB2006</strain>
    </source>
</reference>
<sequence>MKLRNVKLIIVGFLLFGFVALGCANKPENVELNIAAAAGLSLAFTEVGKAFEEETGIKATFSFGSTGQLADQIENGAPFDIFAAADKSFIEQLDEKELIISNTKTIYALGRIGIATRVDNPSKIESMDELLNPEFVKVAIANPDHAPYGLAAKQALEAEGLWDAIESKLVFGRNIADTLTYLETGNAEVAFISLSLAKNDQVNFTLIDEKLHAPLEQMITVTKRTKHEKEAQDFINFISGPIGRPIMESFGYKVVSK</sequence>
<dbReference type="InterPro" id="IPR050682">
    <property type="entry name" value="ModA/WtpA"/>
</dbReference>
<feature type="binding site" evidence="5">
    <location>
        <position position="66"/>
    </location>
    <ligand>
        <name>molybdate</name>
        <dbReference type="ChEBI" id="CHEBI:36264"/>
    </ligand>
</feature>
<dbReference type="GO" id="GO:0030973">
    <property type="term" value="F:molybdate ion binding"/>
    <property type="evidence" value="ECO:0007669"/>
    <property type="project" value="InterPro"/>
</dbReference>
<accession>A0A1S2LEU4</accession>
<dbReference type="PANTHER" id="PTHR30632:SF14">
    <property type="entry name" value="TUNGSTATE_MOLYBDATE_CHROMATE-BINDING PROTEIN MODA"/>
    <property type="match status" value="1"/>
</dbReference>
<dbReference type="GO" id="GO:0046872">
    <property type="term" value="F:metal ion binding"/>
    <property type="evidence" value="ECO:0007669"/>
    <property type="project" value="UniProtKB-KW"/>
</dbReference>
<proteinExistence type="inferred from homology"/>
<gene>
    <name evidence="7" type="primary">modA</name>
    <name evidence="7" type="ORF">AWH56_022675</name>
    <name evidence="6" type="ORF">AWH56_16245</name>
</gene>
<organism evidence="6 8">
    <name type="scientific">Anaerobacillus isosaccharinicus</name>
    <dbReference type="NCBI Taxonomy" id="1532552"/>
    <lineage>
        <taxon>Bacteria</taxon>
        <taxon>Bacillati</taxon>
        <taxon>Bacillota</taxon>
        <taxon>Bacilli</taxon>
        <taxon>Bacillales</taxon>
        <taxon>Bacillaceae</taxon>
        <taxon>Anaerobacillus</taxon>
    </lineage>
</organism>
<keyword evidence="4" id="KW-0732">Signal</keyword>
<dbReference type="RefSeq" id="WP_071318058.1">
    <property type="nucleotide sequence ID" value="NZ_CP063356.2"/>
</dbReference>
<dbReference type="EMBL" id="CP063356">
    <property type="protein sequence ID" value="QOY35458.1"/>
    <property type="molecule type" value="Genomic_DNA"/>
</dbReference>
<keyword evidence="2 5" id="KW-0500">Molybdenum</keyword>
<reference evidence="7" key="4">
    <citation type="submission" date="2020-10" db="EMBL/GenBank/DDBJ databases">
        <authorList>
            <person name="Bassil N.M."/>
            <person name="Lloyd J.R."/>
        </authorList>
    </citation>
    <scope>NUCLEOTIDE SEQUENCE</scope>
    <source>
        <strain evidence="7">NB2006</strain>
    </source>
</reference>
<dbReference type="Proteomes" id="UP000180175">
    <property type="component" value="Chromosome"/>
</dbReference>
<dbReference type="OrthoDB" id="9785015at2"/>
<dbReference type="GO" id="GO:0015689">
    <property type="term" value="P:molybdate ion transport"/>
    <property type="evidence" value="ECO:0007669"/>
    <property type="project" value="InterPro"/>
</dbReference>
<dbReference type="AlphaFoldDB" id="A0A1S2LEU4"/>
<keyword evidence="3 5" id="KW-0479">Metal-binding</keyword>
<evidence type="ECO:0000313" key="7">
    <source>
        <dbReference type="EMBL" id="QOY35458.1"/>
    </source>
</evidence>
<comment type="similarity">
    <text evidence="1">Belongs to the bacterial solute-binding protein ModA family.</text>
</comment>
<name>A0A1S2LEU4_9BACI</name>
<dbReference type="NCBIfam" id="TIGR01256">
    <property type="entry name" value="modA"/>
    <property type="match status" value="1"/>
</dbReference>
<dbReference type="KEGG" id="aia:AWH56_022675"/>
<dbReference type="InterPro" id="IPR005950">
    <property type="entry name" value="ModA"/>
</dbReference>
<dbReference type="InterPro" id="IPR044084">
    <property type="entry name" value="AvModA-like_subst-bd"/>
</dbReference>
<evidence type="ECO:0000256" key="3">
    <source>
        <dbReference type="ARBA" id="ARBA00022723"/>
    </source>
</evidence>
<dbReference type="Pfam" id="PF13531">
    <property type="entry name" value="SBP_bac_11"/>
    <property type="match status" value="1"/>
</dbReference>
<evidence type="ECO:0000256" key="4">
    <source>
        <dbReference type="ARBA" id="ARBA00022729"/>
    </source>
</evidence>
<dbReference type="SUPFAM" id="SSF53850">
    <property type="entry name" value="Periplasmic binding protein-like II"/>
    <property type="match status" value="1"/>
</dbReference>
<dbReference type="EMBL" id="LQXD01000142">
    <property type="protein sequence ID" value="OIJ11028.1"/>
    <property type="molecule type" value="Genomic_DNA"/>
</dbReference>
<evidence type="ECO:0000256" key="2">
    <source>
        <dbReference type="ARBA" id="ARBA00022505"/>
    </source>
</evidence>
<dbReference type="FunFam" id="3.40.190.10:FF:000035">
    <property type="entry name" value="Molybdate ABC transporter substrate-binding protein"/>
    <property type="match status" value="1"/>
</dbReference>
<evidence type="ECO:0000313" key="8">
    <source>
        <dbReference type="Proteomes" id="UP000180175"/>
    </source>
</evidence>
<evidence type="ECO:0000256" key="1">
    <source>
        <dbReference type="ARBA" id="ARBA00009175"/>
    </source>
</evidence>
<dbReference type="Gene3D" id="3.40.190.10">
    <property type="entry name" value="Periplasmic binding protein-like II"/>
    <property type="match status" value="2"/>
</dbReference>